<evidence type="ECO:0000256" key="3">
    <source>
        <dbReference type="ARBA" id="ARBA00022946"/>
    </source>
</evidence>
<accession>A0A7G2EH92</accession>
<evidence type="ECO:0000313" key="5">
    <source>
        <dbReference type="EMBL" id="CAD5320303.1"/>
    </source>
</evidence>
<name>A0A7G2EH92_ARATH</name>
<keyword evidence="3" id="KW-0809">Transit peptide</keyword>
<proteinExistence type="inferred from homology"/>
<dbReference type="PANTHER" id="PTHR13126:SF0">
    <property type="entry name" value="ATP SYNTHASE MITOCHONDRIAL F1 COMPLEX ASSEMBLY FACTOR 1"/>
    <property type="match status" value="1"/>
</dbReference>
<dbReference type="EMBL" id="LR881467">
    <property type="protein sequence ID" value="CAD5320303.1"/>
    <property type="molecule type" value="Genomic_DNA"/>
</dbReference>
<evidence type="ECO:0000313" key="6">
    <source>
        <dbReference type="Proteomes" id="UP000516314"/>
    </source>
</evidence>
<keyword evidence="4" id="KW-0496">Mitochondrion</keyword>
<protein>
    <submittedName>
        <fullName evidence="5">(thale cress) hypothetical protein</fullName>
    </submittedName>
</protein>
<dbReference type="AlphaFoldDB" id="A0A7G2EH92"/>
<evidence type="ECO:0000256" key="1">
    <source>
        <dbReference type="ARBA" id="ARBA00004173"/>
    </source>
</evidence>
<dbReference type="InterPro" id="IPR010591">
    <property type="entry name" value="ATP11"/>
</dbReference>
<dbReference type="GO" id="GO:0065003">
    <property type="term" value="P:protein-containing complex assembly"/>
    <property type="evidence" value="ECO:0007669"/>
    <property type="project" value="InterPro"/>
</dbReference>
<dbReference type="Proteomes" id="UP000516314">
    <property type="component" value="Chromosome 2"/>
</dbReference>
<evidence type="ECO:0000256" key="2">
    <source>
        <dbReference type="ARBA" id="ARBA00009116"/>
    </source>
</evidence>
<organism evidence="5 6">
    <name type="scientific">Arabidopsis thaliana</name>
    <name type="common">Mouse-ear cress</name>
    <dbReference type="NCBI Taxonomy" id="3702"/>
    <lineage>
        <taxon>Eukaryota</taxon>
        <taxon>Viridiplantae</taxon>
        <taxon>Streptophyta</taxon>
        <taxon>Embryophyta</taxon>
        <taxon>Tracheophyta</taxon>
        <taxon>Spermatophyta</taxon>
        <taxon>Magnoliopsida</taxon>
        <taxon>eudicotyledons</taxon>
        <taxon>Gunneridae</taxon>
        <taxon>Pentapetalae</taxon>
        <taxon>rosids</taxon>
        <taxon>malvids</taxon>
        <taxon>Brassicales</taxon>
        <taxon>Brassicaceae</taxon>
        <taxon>Camelineae</taxon>
        <taxon>Arabidopsis</taxon>
    </lineage>
</organism>
<comment type="subcellular location">
    <subcellularLocation>
        <location evidence="1">Mitochondrion</location>
    </subcellularLocation>
</comment>
<dbReference type="GO" id="GO:0005739">
    <property type="term" value="C:mitochondrion"/>
    <property type="evidence" value="ECO:0007669"/>
    <property type="project" value="UniProtKB-SubCell"/>
</dbReference>
<dbReference type="Pfam" id="PF06644">
    <property type="entry name" value="ATP11"/>
    <property type="match status" value="1"/>
</dbReference>
<reference evidence="5 6" key="1">
    <citation type="submission" date="2020-09" db="EMBL/GenBank/DDBJ databases">
        <authorList>
            <person name="Ashkenazy H."/>
        </authorList>
    </citation>
    <scope>NUCLEOTIDE SEQUENCE [LARGE SCALE GENOMIC DNA]</scope>
    <source>
        <strain evidence="6">cv. Cdm-0</strain>
    </source>
</reference>
<gene>
    <name evidence="5" type="ORF">AT9943_LOCUS8434</name>
</gene>
<evidence type="ECO:0000256" key="4">
    <source>
        <dbReference type="ARBA" id="ARBA00023128"/>
    </source>
</evidence>
<comment type="similarity">
    <text evidence="2">Belongs to the ATP11 family.</text>
</comment>
<sequence>MRRIVGSISSLAKDKLSSSSYSSSRQIFTARSSSWQRDASSKLSEASLPGNHIKWASLGSVRNSRFASGFTPLQQKPLDSIMDLARAKTKSPEELTSIWDDYHLGRGHIGLTMKAQLYRLLEQRASECRYFVIPLWRGNGYITMFAQGSNFNPPLYIHLSFPFEAPHMIFTGLEDYKARGTQAAPYLTTTFYTELSETKDLVFIRGDVVFTSKLTDEEAKWIMETAQSFYLNDSRYKLLERFNKHTHDFEFKDVLQALDMPLL</sequence>
<dbReference type="PANTHER" id="PTHR13126">
    <property type="entry name" value="CHAPERONE ATP11"/>
    <property type="match status" value="1"/>
</dbReference>